<dbReference type="CDD" id="cd09024">
    <property type="entry name" value="Aldose_epim_lacX"/>
    <property type="match status" value="1"/>
</dbReference>
<organism evidence="1 2">
    <name type="scientific">Candidatus Merdibacter merdavium</name>
    <dbReference type="NCBI Taxonomy" id="2838692"/>
    <lineage>
        <taxon>Bacteria</taxon>
        <taxon>Bacillati</taxon>
        <taxon>Bacillota</taxon>
        <taxon>Erysipelotrichia</taxon>
        <taxon>Erysipelotrichales</taxon>
        <taxon>Erysipelotrichaceae</taxon>
        <taxon>Merdibacter</taxon>
    </lineage>
</organism>
<proteinExistence type="predicted"/>
<accession>A0A9D2NR86</accession>
<dbReference type="Pfam" id="PF01263">
    <property type="entry name" value="Aldose_epim"/>
    <property type="match status" value="1"/>
</dbReference>
<reference evidence="1" key="1">
    <citation type="journal article" date="2021" name="PeerJ">
        <title>Extensive microbial diversity within the chicken gut microbiome revealed by metagenomics and culture.</title>
        <authorList>
            <person name="Gilroy R."/>
            <person name="Ravi A."/>
            <person name="Getino M."/>
            <person name="Pursley I."/>
            <person name="Horton D.L."/>
            <person name="Alikhan N.F."/>
            <person name="Baker D."/>
            <person name="Gharbi K."/>
            <person name="Hall N."/>
            <person name="Watson M."/>
            <person name="Adriaenssens E.M."/>
            <person name="Foster-Nyarko E."/>
            <person name="Jarju S."/>
            <person name="Secka A."/>
            <person name="Antonio M."/>
            <person name="Oren A."/>
            <person name="Chaudhuri R.R."/>
            <person name="La Ragione R."/>
            <person name="Hildebrand F."/>
            <person name="Pallen M.J."/>
        </authorList>
    </citation>
    <scope>NUCLEOTIDE SEQUENCE</scope>
    <source>
        <strain evidence="1">CHK187-11901</strain>
    </source>
</reference>
<evidence type="ECO:0000313" key="2">
    <source>
        <dbReference type="Proteomes" id="UP000823896"/>
    </source>
</evidence>
<name>A0A9D2NR86_9FIRM</name>
<dbReference type="Gene3D" id="2.70.98.10">
    <property type="match status" value="1"/>
</dbReference>
<dbReference type="InterPro" id="IPR011013">
    <property type="entry name" value="Gal_mutarotase_sf_dom"/>
</dbReference>
<dbReference type="InterPro" id="IPR037481">
    <property type="entry name" value="LacX"/>
</dbReference>
<protein>
    <submittedName>
        <fullName evidence="1">Aldose 1-epimerase family protein</fullName>
    </submittedName>
</protein>
<sequence>MKLENERYLVTFTTKGGEIESFTDKQTGIQYMYQGDTPYWGGSNPTLFPIVGSTFTKDYEIDGKKYAMKNHGLIRYAQLHEIDGEADEVVMALDSDEQTLAKYPFSFHYEIHYRLDGGRLTVTYFITNTGEREMPFSFGLHPGFRCPLCEGERFEDYVVRFAVPEEMTQLVMDLSGKTPYENVSVSLQEIPCDYALFEKYSTLIYRGMKSTSVTLQGKQGHGVKVEIGGYPLFAVWTAATNAPFICLEPWYGHSDFSAVKEDFYHREGTQILSPGKTFTTAYAIEVF</sequence>
<dbReference type="Proteomes" id="UP000823896">
    <property type="component" value="Unassembled WGS sequence"/>
</dbReference>
<dbReference type="InterPro" id="IPR014718">
    <property type="entry name" value="GH-type_carb-bd"/>
</dbReference>
<dbReference type="EMBL" id="DWWM01000050">
    <property type="protein sequence ID" value="HJC36977.1"/>
    <property type="molecule type" value="Genomic_DNA"/>
</dbReference>
<dbReference type="GO" id="GO:0016853">
    <property type="term" value="F:isomerase activity"/>
    <property type="evidence" value="ECO:0007669"/>
    <property type="project" value="InterPro"/>
</dbReference>
<dbReference type="SUPFAM" id="SSF74650">
    <property type="entry name" value="Galactose mutarotase-like"/>
    <property type="match status" value="1"/>
</dbReference>
<dbReference type="GO" id="GO:0005975">
    <property type="term" value="P:carbohydrate metabolic process"/>
    <property type="evidence" value="ECO:0007669"/>
    <property type="project" value="InterPro"/>
</dbReference>
<comment type="caution">
    <text evidence="1">The sequence shown here is derived from an EMBL/GenBank/DDBJ whole genome shotgun (WGS) entry which is preliminary data.</text>
</comment>
<dbReference type="GO" id="GO:0030246">
    <property type="term" value="F:carbohydrate binding"/>
    <property type="evidence" value="ECO:0007669"/>
    <property type="project" value="InterPro"/>
</dbReference>
<evidence type="ECO:0000313" key="1">
    <source>
        <dbReference type="EMBL" id="HJC36977.1"/>
    </source>
</evidence>
<dbReference type="InterPro" id="IPR008183">
    <property type="entry name" value="Aldose_1/G6P_1-epimerase"/>
</dbReference>
<gene>
    <name evidence="1" type="ORF">H9702_07615</name>
</gene>
<reference evidence="1" key="2">
    <citation type="submission" date="2021-04" db="EMBL/GenBank/DDBJ databases">
        <authorList>
            <person name="Gilroy R."/>
        </authorList>
    </citation>
    <scope>NUCLEOTIDE SEQUENCE</scope>
    <source>
        <strain evidence="1">CHK187-11901</strain>
    </source>
</reference>
<dbReference type="AlphaFoldDB" id="A0A9D2NR86"/>